<reference evidence="3 4" key="1">
    <citation type="submission" date="2024-08" db="EMBL/GenBank/DDBJ databases">
        <authorList>
            <person name="Ishaq N."/>
        </authorList>
    </citation>
    <scope>NUCLEOTIDE SEQUENCE [LARGE SCALE GENOMIC DNA]</scope>
    <source>
        <strain evidence="3 4">DSM 18651</strain>
    </source>
</reference>
<keyword evidence="2" id="KW-0732">Signal</keyword>
<dbReference type="RefSeq" id="WP_371841521.1">
    <property type="nucleotide sequence ID" value="NZ_JBGMEK010000127.1"/>
</dbReference>
<accession>A0ABV4P635</accession>
<keyword evidence="4" id="KW-1185">Reference proteome</keyword>
<dbReference type="InterPro" id="IPR011990">
    <property type="entry name" value="TPR-like_helical_dom_sf"/>
</dbReference>
<keyword evidence="1" id="KW-0802">TPR repeat</keyword>
<evidence type="ECO:0000313" key="3">
    <source>
        <dbReference type="EMBL" id="MFA0813712.1"/>
    </source>
</evidence>
<organism evidence="3 4">
    <name type="scientific">Microbulbifer epialgicus</name>
    <dbReference type="NCBI Taxonomy" id="393907"/>
    <lineage>
        <taxon>Bacteria</taxon>
        <taxon>Pseudomonadati</taxon>
        <taxon>Pseudomonadota</taxon>
        <taxon>Gammaproteobacteria</taxon>
        <taxon>Cellvibrionales</taxon>
        <taxon>Microbulbiferaceae</taxon>
        <taxon>Microbulbifer</taxon>
    </lineage>
</organism>
<feature type="chain" id="PRO_5047183772" evidence="2">
    <location>
        <begin position="19"/>
        <end position="140"/>
    </location>
</feature>
<proteinExistence type="predicted"/>
<evidence type="ECO:0000256" key="1">
    <source>
        <dbReference type="PROSITE-ProRule" id="PRU00339"/>
    </source>
</evidence>
<name>A0ABV4P635_9GAMM</name>
<dbReference type="SUPFAM" id="SSF48452">
    <property type="entry name" value="TPR-like"/>
    <property type="match status" value="1"/>
</dbReference>
<evidence type="ECO:0000256" key="2">
    <source>
        <dbReference type="SAM" id="SignalP"/>
    </source>
</evidence>
<dbReference type="PROSITE" id="PS50005">
    <property type="entry name" value="TPR"/>
    <property type="match status" value="1"/>
</dbReference>
<dbReference type="Gene3D" id="1.25.40.10">
    <property type="entry name" value="Tetratricopeptide repeat domain"/>
    <property type="match status" value="1"/>
</dbReference>
<dbReference type="EMBL" id="JBGMEK010000127">
    <property type="protein sequence ID" value="MFA0813712.1"/>
    <property type="molecule type" value="Genomic_DNA"/>
</dbReference>
<dbReference type="Proteomes" id="UP001569428">
    <property type="component" value="Unassembled WGS sequence"/>
</dbReference>
<feature type="repeat" description="TPR" evidence="1">
    <location>
        <begin position="74"/>
        <end position="107"/>
    </location>
</feature>
<sequence>MKAIAIIFGVLFSFNVVAADKKAHTRFKELEQIHSSERNAAQQLELAQYYYRARKLEKSYQQVDLHLQREPKSEEGWLLMGDIWKEWGQWQQALEAYDLAAELNSSRADIHLRRGQAFENLGQQDKADQAYAQYTSLMSR</sequence>
<protein>
    <submittedName>
        <fullName evidence="3">Tetratricopeptide repeat protein</fullName>
    </submittedName>
</protein>
<dbReference type="InterPro" id="IPR019734">
    <property type="entry name" value="TPR_rpt"/>
</dbReference>
<comment type="caution">
    <text evidence="3">The sequence shown here is derived from an EMBL/GenBank/DDBJ whole genome shotgun (WGS) entry which is preliminary data.</text>
</comment>
<feature type="signal peptide" evidence="2">
    <location>
        <begin position="1"/>
        <end position="18"/>
    </location>
</feature>
<evidence type="ECO:0000313" key="4">
    <source>
        <dbReference type="Proteomes" id="UP001569428"/>
    </source>
</evidence>
<dbReference type="Pfam" id="PF13414">
    <property type="entry name" value="TPR_11"/>
    <property type="match status" value="1"/>
</dbReference>
<gene>
    <name evidence="3" type="ORF">ACCI49_22760</name>
</gene>